<evidence type="ECO:0008006" key="4">
    <source>
        <dbReference type="Google" id="ProtNLM"/>
    </source>
</evidence>
<dbReference type="RefSeq" id="WP_141357684.1">
    <property type="nucleotide sequence ID" value="NZ_BAAAWM010000001.1"/>
</dbReference>
<sequence length="98" mass="11248">MHWFSSQRGDWTDKDYLLSLVLTIYEDGLCYCGQPTELAHHPDNDGWYTAHKKVCQSCAARERSTQGIGKEPYKPDPGERVYTSYDRPADKPIRDLPA</sequence>
<reference evidence="2 3" key="1">
    <citation type="submission" date="2019-06" db="EMBL/GenBank/DDBJ databases">
        <title>Whole genome shotgun sequence of Glutamicibacter nicotianae NBRC 14234.</title>
        <authorList>
            <person name="Hosoyama A."/>
            <person name="Uohara A."/>
            <person name="Ohji S."/>
            <person name="Ichikawa N."/>
        </authorList>
    </citation>
    <scope>NUCLEOTIDE SEQUENCE [LARGE SCALE GENOMIC DNA]</scope>
    <source>
        <strain evidence="2 3">NBRC 14234</strain>
    </source>
</reference>
<dbReference type="Proteomes" id="UP000316242">
    <property type="component" value="Unassembled WGS sequence"/>
</dbReference>
<comment type="caution">
    <text evidence="2">The sequence shown here is derived from an EMBL/GenBank/DDBJ whole genome shotgun (WGS) entry which is preliminary data.</text>
</comment>
<gene>
    <name evidence="2" type="ORF">ANI01nite_19370</name>
</gene>
<feature type="region of interest" description="Disordered" evidence="1">
    <location>
        <begin position="61"/>
        <end position="98"/>
    </location>
</feature>
<accession>A0ABQ0RLT2</accession>
<name>A0ABQ0RLT2_GLUNI</name>
<feature type="compositionally biased region" description="Basic and acidic residues" evidence="1">
    <location>
        <begin position="87"/>
        <end position="98"/>
    </location>
</feature>
<keyword evidence="3" id="KW-1185">Reference proteome</keyword>
<evidence type="ECO:0000256" key="1">
    <source>
        <dbReference type="SAM" id="MobiDB-lite"/>
    </source>
</evidence>
<evidence type="ECO:0000313" key="2">
    <source>
        <dbReference type="EMBL" id="GEC12734.1"/>
    </source>
</evidence>
<evidence type="ECO:0000313" key="3">
    <source>
        <dbReference type="Proteomes" id="UP000316242"/>
    </source>
</evidence>
<protein>
    <recommendedName>
        <fullName evidence="4">HNH endonuclease</fullName>
    </recommendedName>
</protein>
<proteinExistence type="predicted"/>
<organism evidence="2 3">
    <name type="scientific">Glutamicibacter nicotianae</name>
    <name type="common">Arthrobacter nicotianae</name>
    <dbReference type="NCBI Taxonomy" id="37929"/>
    <lineage>
        <taxon>Bacteria</taxon>
        <taxon>Bacillati</taxon>
        <taxon>Actinomycetota</taxon>
        <taxon>Actinomycetes</taxon>
        <taxon>Micrococcales</taxon>
        <taxon>Micrococcaceae</taxon>
        <taxon>Glutamicibacter</taxon>
    </lineage>
</organism>
<dbReference type="EMBL" id="BJNE01000007">
    <property type="protein sequence ID" value="GEC12734.1"/>
    <property type="molecule type" value="Genomic_DNA"/>
</dbReference>